<evidence type="ECO:0000256" key="6">
    <source>
        <dbReference type="SAM" id="Phobius"/>
    </source>
</evidence>
<feature type="domain" description="Major facilitator superfamily (MFS) profile" evidence="7">
    <location>
        <begin position="9"/>
        <end position="415"/>
    </location>
</feature>
<feature type="transmembrane region" description="Helical" evidence="6">
    <location>
        <begin position="40"/>
        <end position="67"/>
    </location>
</feature>
<dbReference type="Pfam" id="PF07690">
    <property type="entry name" value="MFS_1"/>
    <property type="match status" value="1"/>
</dbReference>
<protein>
    <submittedName>
        <fullName evidence="8">MFS transporter</fullName>
    </submittedName>
</protein>
<dbReference type="EMBL" id="JAAGWZ010000001">
    <property type="protein sequence ID" value="NEM90276.1"/>
    <property type="molecule type" value="Genomic_DNA"/>
</dbReference>
<feature type="transmembrane region" description="Helical" evidence="6">
    <location>
        <begin position="388"/>
        <end position="409"/>
    </location>
</feature>
<feature type="transmembrane region" description="Helical" evidence="6">
    <location>
        <begin position="74"/>
        <end position="92"/>
    </location>
</feature>
<gene>
    <name evidence="8" type="ORF">G3T37_02775</name>
</gene>
<dbReference type="Proteomes" id="UP000479756">
    <property type="component" value="Unassembled WGS sequence"/>
</dbReference>
<evidence type="ECO:0000256" key="3">
    <source>
        <dbReference type="ARBA" id="ARBA00022692"/>
    </source>
</evidence>
<keyword evidence="4 6" id="KW-1133">Transmembrane helix</keyword>
<dbReference type="GO" id="GO:0005886">
    <property type="term" value="C:plasma membrane"/>
    <property type="evidence" value="ECO:0007669"/>
    <property type="project" value="UniProtKB-SubCell"/>
</dbReference>
<feature type="transmembrane region" description="Helical" evidence="6">
    <location>
        <begin position="232"/>
        <end position="249"/>
    </location>
</feature>
<dbReference type="InterPro" id="IPR036259">
    <property type="entry name" value="MFS_trans_sf"/>
</dbReference>
<reference evidence="8 9" key="1">
    <citation type="journal article" date="2014" name="Int. J. Syst. Evol. Microbiol.">
        <title>Description of Galbitalea soli gen. nov., sp. nov., and Frondihabitans sucicola sp. nov.</title>
        <authorList>
            <person name="Kim S.J."/>
            <person name="Lim J.M."/>
            <person name="Ahn J.H."/>
            <person name="Weon H.Y."/>
            <person name="Hamada M."/>
            <person name="Suzuki K."/>
            <person name="Ahn T.Y."/>
            <person name="Kwon S.W."/>
        </authorList>
    </citation>
    <scope>NUCLEOTIDE SEQUENCE [LARGE SCALE GENOMIC DNA]</scope>
    <source>
        <strain evidence="8 9">NBRC 108727</strain>
    </source>
</reference>
<feature type="transmembrane region" description="Helical" evidence="6">
    <location>
        <begin position="345"/>
        <end position="368"/>
    </location>
</feature>
<dbReference type="SUPFAM" id="SSF103473">
    <property type="entry name" value="MFS general substrate transporter"/>
    <property type="match status" value="1"/>
</dbReference>
<proteinExistence type="predicted"/>
<evidence type="ECO:0000256" key="4">
    <source>
        <dbReference type="ARBA" id="ARBA00022989"/>
    </source>
</evidence>
<feature type="transmembrane region" description="Helical" evidence="6">
    <location>
        <begin position="309"/>
        <end position="333"/>
    </location>
</feature>
<organism evidence="8 9">
    <name type="scientific">Galbitalea soli</name>
    <dbReference type="NCBI Taxonomy" id="1268042"/>
    <lineage>
        <taxon>Bacteria</taxon>
        <taxon>Bacillati</taxon>
        <taxon>Actinomycetota</taxon>
        <taxon>Actinomycetes</taxon>
        <taxon>Micrococcales</taxon>
        <taxon>Microbacteriaceae</taxon>
        <taxon>Galbitalea</taxon>
    </lineage>
</organism>
<dbReference type="PROSITE" id="PS50850">
    <property type="entry name" value="MFS"/>
    <property type="match status" value="1"/>
</dbReference>
<sequence length="442" mass="46603">MNSRRSWLVFGFAVFAYIVAVLQRSSLGVAGVAATDRFEISAAVLSTLAVVQLIVYAGLQVPVGILLDRTGPRLLILVGAALMMVGQTTLALSPTIGVAIAGRMLVGAGDAMTFISILRLIANWFSGRTLPIVSQWLGTLGQTGQILSAVPLSLLLHAAGWTPTFLSAASLSALAFLGVAAFVRNGTSPITSSVPVVHGSASPLRGLLDALARPGTRLGFWSHFVTQSSGNVFALLWGFPFLSVALGYGPQNASLLLTLMVVTAVIAGPILGVLTARHPMRRSSLVLGIVVAMGLAWAVVLAWPGHPPLWAVILLIVVIAIGGPGSLIGFDFARTFNPLRSLGSANGIVNVGGFLASFIMMFLIGIVLDLVSRASGGAGSGQLYTLTGFRVAFLVQYLVVGVGVVFVIISRRQTRRRLHEQEGIDVAPLWVALSRAWRRRRE</sequence>
<feature type="transmembrane region" description="Helical" evidence="6">
    <location>
        <begin position="165"/>
        <end position="183"/>
    </location>
</feature>
<evidence type="ECO:0000256" key="2">
    <source>
        <dbReference type="ARBA" id="ARBA00022448"/>
    </source>
</evidence>
<comment type="subcellular location">
    <subcellularLocation>
        <location evidence="1">Cell membrane</location>
        <topology evidence="1">Multi-pass membrane protein</topology>
    </subcellularLocation>
</comment>
<dbReference type="AlphaFoldDB" id="A0A7C9TNJ8"/>
<dbReference type="RefSeq" id="WP_163471942.1">
    <property type="nucleotide sequence ID" value="NZ_JAAGWZ010000001.1"/>
</dbReference>
<dbReference type="Gene3D" id="1.20.1250.20">
    <property type="entry name" value="MFS general substrate transporter like domains"/>
    <property type="match status" value="2"/>
</dbReference>
<evidence type="ECO:0000256" key="5">
    <source>
        <dbReference type="ARBA" id="ARBA00023136"/>
    </source>
</evidence>
<keyword evidence="9" id="KW-1185">Reference proteome</keyword>
<dbReference type="CDD" id="cd06174">
    <property type="entry name" value="MFS"/>
    <property type="match status" value="1"/>
</dbReference>
<dbReference type="PANTHER" id="PTHR42718">
    <property type="entry name" value="MAJOR FACILITATOR SUPERFAMILY MULTIDRUG TRANSPORTER MFSC"/>
    <property type="match status" value="1"/>
</dbReference>
<evidence type="ECO:0000256" key="1">
    <source>
        <dbReference type="ARBA" id="ARBA00004651"/>
    </source>
</evidence>
<evidence type="ECO:0000259" key="7">
    <source>
        <dbReference type="PROSITE" id="PS50850"/>
    </source>
</evidence>
<comment type="caution">
    <text evidence="8">The sequence shown here is derived from an EMBL/GenBank/DDBJ whole genome shotgun (WGS) entry which is preliminary data.</text>
</comment>
<feature type="transmembrane region" description="Helical" evidence="6">
    <location>
        <begin position="255"/>
        <end position="273"/>
    </location>
</feature>
<dbReference type="GO" id="GO:0022857">
    <property type="term" value="F:transmembrane transporter activity"/>
    <property type="evidence" value="ECO:0007669"/>
    <property type="project" value="InterPro"/>
</dbReference>
<feature type="transmembrane region" description="Helical" evidence="6">
    <location>
        <begin position="285"/>
        <end position="303"/>
    </location>
</feature>
<keyword evidence="5 6" id="KW-0472">Membrane</keyword>
<keyword evidence="2" id="KW-0813">Transport</keyword>
<dbReference type="InterPro" id="IPR020846">
    <property type="entry name" value="MFS_dom"/>
</dbReference>
<evidence type="ECO:0000313" key="8">
    <source>
        <dbReference type="EMBL" id="NEM90276.1"/>
    </source>
</evidence>
<dbReference type="InterPro" id="IPR011701">
    <property type="entry name" value="MFS"/>
</dbReference>
<dbReference type="PANTHER" id="PTHR42718:SF9">
    <property type="entry name" value="MAJOR FACILITATOR SUPERFAMILY MULTIDRUG TRANSPORTER MFSC"/>
    <property type="match status" value="1"/>
</dbReference>
<name>A0A7C9TNJ8_9MICO</name>
<evidence type="ECO:0000313" key="9">
    <source>
        <dbReference type="Proteomes" id="UP000479756"/>
    </source>
</evidence>
<keyword evidence="3 6" id="KW-0812">Transmembrane</keyword>
<accession>A0A7C9TNJ8</accession>